<protein>
    <recommendedName>
        <fullName evidence="3">RteC protein</fullName>
    </recommendedName>
</protein>
<reference evidence="1 2" key="1">
    <citation type="submission" date="2016-11" db="EMBL/GenBank/DDBJ databases">
        <authorList>
            <person name="Jaros S."/>
            <person name="Januszkiewicz K."/>
            <person name="Wedrychowicz H."/>
        </authorList>
    </citation>
    <scope>NUCLEOTIDE SEQUENCE [LARGE SCALE GENOMIC DNA]</scope>
    <source>
        <strain evidence="1 2">DSM 26991</strain>
    </source>
</reference>
<organism evidence="1 2">
    <name type="scientific">Bacteroides luti</name>
    <dbReference type="NCBI Taxonomy" id="1297750"/>
    <lineage>
        <taxon>Bacteria</taxon>
        <taxon>Pseudomonadati</taxon>
        <taxon>Bacteroidota</taxon>
        <taxon>Bacteroidia</taxon>
        <taxon>Bacteroidales</taxon>
        <taxon>Bacteroidaceae</taxon>
        <taxon>Bacteroides</taxon>
    </lineage>
</organism>
<dbReference type="AlphaFoldDB" id="A0A1M4XZ09"/>
<gene>
    <name evidence="1" type="ORF">SAMN05444405_104166</name>
</gene>
<dbReference type="OrthoDB" id="790983at2"/>
<dbReference type="EMBL" id="FQTV01000004">
    <property type="protein sequence ID" value="SHE98576.1"/>
    <property type="molecule type" value="Genomic_DNA"/>
</dbReference>
<sequence length="82" mass="9863">MTENFKKIIGDLEEEIKELKDEHGNVLVFYEKAIELILSKIAQLKEYVLKTGFKNEQEEIHFFKYQWFVIKSYSFYDIHAAL</sequence>
<evidence type="ECO:0008006" key="3">
    <source>
        <dbReference type="Google" id="ProtNLM"/>
    </source>
</evidence>
<accession>A0A1M4XZ09</accession>
<evidence type="ECO:0000313" key="1">
    <source>
        <dbReference type="EMBL" id="SHE98576.1"/>
    </source>
</evidence>
<dbReference type="STRING" id="1297750.SAMN05444405_104166"/>
<evidence type="ECO:0000313" key="2">
    <source>
        <dbReference type="Proteomes" id="UP000184509"/>
    </source>
</evidence>
<keyword evidence="2" id="KW-1185">Reference proteome</keyword>
<name>A0A1M4XZ09_9BACE</name>
<dbReference type="RefSeq" id="WP_139261277.1">
    <property type="nucleotide sequence ID" value="NZ_FQTV01000004.1"/>
</dbReference>
<proteinExistence type="predicted"/>
<dbReference type="Proteomes" id="UP000184509">
    <property type="component" value="Unassembled WGS sequence"/>
</dbReference>